<gene>
    <name evidence="2" type="ORF">E6C64_13210</name>
</gene>
<organism evidence="2 3">
    <name type="scientific">Naasia lichenicola</name>
    <dbReference type="NCBI Taxonomy" id="2565933"/>
    <lineage>
        <taxon>Bacteria</taxon>
        <taxon>Bacillati</taxon>
        <taxon>Actinomycetota</taxon>
        <taxon>Actinomycetes</taxon>
        <taxon>Micrococcales</taxon>
        <taxon>Microbacteriaceae</taxon>
        <taxon>Naasia</taxon>
    </lineage>
</organism>
<sequence length="117" mass="12341">MPTPPPRSAPLRPALLPGLIGALGLVIGAVVPAWSDWIVSSYLTSILALIIVVFAAQGRQWLWIIPMFAVAVLWNPVYPFGFSGTLWAAAHILGAAAFLATGLLMRVPPQESAGRAA</sequence>
<accession>A0A4S4FH57</accession>
<keyword evidence="1" id="KW-1133">Transmembrane helix</keyword>
<feature type="transmembrane region" description="Helical" evidence="1">
    <location>
        <begin position="37"/>
        <end position="56"/>
    </location>
</feature>
<reference evidence="2 3" key="1">
    <citation type="submission" date="2019-04" db="EMBL/GenBank/DDBJ databases">
        <authorList>
            <person name="Jiang L."/>
        </authorList>
    </citation>
    <scope>NUCLEOTIDE SEQUENCE [LARGE SCALE GENOMIC DNA]</scope>
    <source>
        <strain evidence="2 3">YIM 131853</strain>
    </source>
</reference>
<dbReference type="InterPro" id="IPR046548">
    <property type="entry name" value="DUF6804"/>
</dbReference>
<protein>
    <submittedName>
        <fullName evidence="2">Uncharacterized protein</fullName>
    </submittedName>
</protein>
<feature type="transmembrane region" description="Helical" evidence="1">
    <location>
        <begin position="86"/>
        <end position="105"/>
    </location>
</feature>
<dbReference type="OrthoDB" id="5125716at2"/>
<dbReference type="Proteomes" id="UP000309133">
    <property type="component" value="Unassembled WGS sequence"/>
</dbReference>
<evidence type="ECO:0000313" key="2">
    <source>
        <dbReference type="EMBL" id="THG29629.1"/>
    </source>
</evidence>
<dbReference type="AlphaFoldDB" id="A0A4S4FH57"/>
<feature type="transmembrane region" description="Helical" evidence="1">
    <location>
        <begin position="61"/>
        <end position="80"/>
    </location>
</feature>
<keyword evidence="3" id="KW-1185">Reference proteome</keyword>
<feature type="transmembrane region" description="Helical" evidence="1">
    <location>
        <begin position="12"/>
        <end position="31"/>
    </location>
</feature>
<name>A0A4S4FH57_9MICO</name>
<dbReference type="RefSeq" id="WP_136427958.1">
    <property type="nucleotide sequence ID" value="NZ_SSSM01000005.1"/>
</dbReference>
<dbReference type="Pfam" id="PF20619">
    <property type="entry name" value="DUF6804"/>
    <property type="match status" value="1"/>
</dbReference>
<evidence type="ECO:0000313" key="3">
    <source>
        <dbReference type="Proteomes" id="UP000309133"/>
    </source>
</evidence>
<keyword evidence="1" id="KW-0812">Transmembrane</keyword>
<dbReference type="EMBL" id="SSSM01000005">
    <property type="protein sequence ID" value="THG29629.1"/>
    <property type="molecule type" value="Genomic_DNA"/>
</dbReference>
<comment type="caution">
    <text evidence="2">The sequence shown here is derived from an EMBL/GenBank/DDBJ whole genome shotgun (WGS) entry which is preliminary data.</text>
</comment>
<keyword evidence="1" id="KW-0472">Membrane</keyword>
<evidence type="ECO:0000256" key="1">
    <source>
        <dbReference type="SAM" id="Phobius"/>
    </source>
</evidence>
<proteinExistence type="predicted"/>